<dbReference type="InterPro" id="IPR001723">
    <property type="entry name" value="Nuclear_hrmn_rcpt"/>
</dbReference>
<keyword evidence="10 14" id="KW-0804">Transcription</keyword>
<dbReference type="Proteomes" id="UP000002281">
    <property type="component" value="Chromosome 7"/>
</dbReference>
<comment type="similarity">
    <text evidence="14">Belongs to the nuclear hormone receptor family.</text>
</comment>
<keyword evidence="4" id="KW-0479">Metal-binding</keyword>
<keyword evidence="9 14" id="KW-0238">DNA-binding</keyword>
<dbReference type="GO" id="GO:0051117">
    <property type="term" value="F:ATPase binding"/>
    <property type="evidence" value="ECO:0007669"/>
    <property type="project" value="Ensembl"/>
</dbReference>
<keyword evidence="11 14" id="KW-0675">Receptor</keyword>
<dbReference type="GO" id="GO:0001228">
    <property type="term" value="F:DNA-binding transcription activator activity, RNA polymerase II-specific"/>
    <property type="evidence" value="ECO:0007669"/>
    <property type="project" value="Ensembl"/>
</dbReference>
<dbReference type="InterPro" id="IPR035500">
    <property type="entry name" value="NHR-like_dom_sf"/>
</dbReference>
<dbReference type="Gene3D" id="3.30.50.10">
    <property type="entry name" value="Erythroid Transcription Factor GATA-1, subunit A"/>
    <property type="match status" value="1"/>
</dbReference>
<dbReference type="Ensembl" id="ENSECAT00000130970.1">
    <property type="protein sequence ID" value="ENSECAP00000058884.1"/>
    <property type="gene ID" value="ENSECAG00000011511.4"/>
</dbReference>
<comment type="function">
    <text evidence="14">Steroid hormone receptor involved in the regulation of eukaryotic gene expression which affects cellular proliferation and differentiation in target tissues.</text>
</comment>
<keyword evidence="6 14" id="KW-0862">Zinc</keyword>
<dbReference type="GO" id="GO:0060748">
    <property type="term" value="P:tertiary branching involved in mammary gland duct morphogenesis"/>
    <property type="evidence" value="ECO:0007669"/>
    <property type="project" value="Ensembl"/>
</dbReference>
<evidence type="ECO:0000256" key="1">
    <source>
        <dbReference type="ARBA" id="ARBA00013488"/>
    </source>
</evidence>
<dbReference type="SUPFAM" id="SSF48508">
    <property type="entry name" value="Nuclear receptor ligand-binding domain"/>
    <property type="match status" value="1"/>
</dbReference>
<dbReference type="GO" id="GO:0034056">
    <property type="term" value="F:estrogen response element binding"/>
    <property type="evidence" value="ECO:0000318"/>
    <property type="project" value="GO_Central"/>
</dbReference>
<dbReference type="InterPro" id="IPR000128">
    <property type="entry name" value="Progest_rcpt"/>
</dbReference>
<dbReference type="CDD" id="cd07074">
    <property type="entry name" value="NR_LBD_PR"/>
    <property type="match status" value="1"/>
</dbReference>
<dbReference type="CDD" id="cd07172">
    <property type="entry name" value="NR_DBD_GR_PR"/>
    <property type="match status" value="1"/>
</dbReference>
<evidence type="ECO:0000256" key="3">
    <source>
        <dbReference type="ARBA" id="ARBA00022665"/>
    </source>
</evidence>
<evidence type="ECO:0000256" key="8">
    <source>
        <dbReference type="ARBA" id="ARBA00023121"/>
    </source>
</evidence>
<evidence type="ECO:0000256" key="11">
    <source>
        <dbReference type="ARBA" id="ARBA00023170"/>
    </source>
</evidence>
<feature type="compositionally biased region" description="Basic and acidic residues" evidence="15">
    <location>
        <begin position="1"/>
        <end position="11"/>
    </location>
</feature>
<dbReference type="Pfam" id="PF00104">
    <property type="entry name" value="Hormone_recep"/>
    <property type="match status" value="1"/>
</dbReference>
<evidence type="ECO:0000256" key="2">
    <source>
        <dbReference type="ARBA" id="ARBA00022553"/>
    </source>
</evidence>
<keyword evidence="12 14" id="KW-0539">Nucleus</keyword>
<dbReference type="GO" id="GO:0050847">
    <property type="term" value="P:progesterone receptor signaling pathway"/>
    <property type="evidence" value="ECO:0007669"/>
    <property type="project" value="Ensembl"/>
</dbReference>
<dbReference type="PROSITE" id="PS51843">
    <property type="entry name" value="NR_LBD"/>
    <property type="match status" value="1"/>
</dbReference>
<dbReference type="GO" id="GO:0048286">
    <property type="term" value="P:lung alveolus development"/>
    <property type="evidence" value="ECO:0007669"/>
    <property type="project" value="Ensembl"/>
</dbReference>
<dbReference type="GO" id="GO:0038001">
    <property type="term" value="P:paracrine signaling"/>
    <property type="evidence" value="ECO:0007669"/>
    <property type="project" value="Ensembl"/>
</dbReference>
<dbReference type="GO" id="GO:0008270">
    <property type="term" value="F:zinc ion binding"/>
    <property type="evidence" value="ECO:0007669"/>
    <property type="project" value="UniProtKB-UniRule"/>
</dbReference>
<gene>
    <name evidence="18" type="primary">PGR</name>
</gene>
<keyword evidence="7 14" id="KW-0805">Transcription regulation</keyword>
<dbReference type="GO" id="GO:0050678">
    <property type="term" value="P:regulation of epithelial cell proliferation"/>
    <property type="evidence" value="ECO:0007669"/>
    <property type="project" value="Ensembl"/>
</dbReference>
<dbReference type="Pfam" id="PF02161">
    <property type="entry name" value="Prog_receptor"/>
    <property type="match status" value="1"/>
</dbReference>
<evidence type="ECO:0000256" key="14">
    <source>
        <dbReference type="RuleBase" id="RU368037"/>
    </source>
</evidence>
<dbReference type="SUPFAM" id="SSF57716">
    <property type="entry name" value="Glucocorticoid receptor-like (DNA-binding domain)"/>
    <property type="match status" value="1"/>
</dbReference>
<name>A0A9L0R496_HORSE</name>
<dbReference type="GO" id="GO:0051457">
    <property type="term" value="P:maintenance of protein location in nucleus"/>
    <property type="evidence" value="ECO:0007669"/>
    <property type="project" value="Ensembl"/>
</dbReference>
<feature type="compositionally biased region" description="Polar residues" evidence="15">
    <location>
        <begin position="38"/>
        <end position="49"/>
    </location>
</feature>
<organism evidence="18 19">
    <name type="scientific">Equus caballus</name>
    <name type="common">Horse</name>
    <dbReference type="NCBI Taxonomy" id="9796"/>
    <lineage>
        <taxon>Eukaryota</taxon>
        <taxon>Metazoa</taxon>
        <taxon>Chordata</taxon>
        <taxon>Craniata</taxon>
        <taxon>Vertebrata</taxon>
        <taxon>Euteleostomi</taxon>
        <taxon>Mammalia</taxon>
        <taxon>Eutheria</taxon>
        <taxon>Laurasiatheria</taxon>
        <taxon>Perissodactyla</taxon>
        <taxon>Equidae</taxon>
        <taxon>Equus</taxon>
    </lineage>
</organism>
<reference evidence="18 19" key="1">
    <citation type="journal article" date="2009" name="Science">
        <title>Genome sequence, comparative analysis, and population genetics of the domestic horse.</title>
        <authorList>
            <consortium name="Broad Institute Genome Sequencing Platform"/>
            <consortium name="Broad Institute Whole Genome Assembly Team"/>
            <person name="Wade C.M."/>
            <person name="Giulotto E."/>
            <person name="Sigurdsson S."/>
            <person name="Zoli M."/>
            <person name="Gnerre S."/>
            <person name="Imsland F."/>
            <person name="Lear T.L."/>
            <person name="Adelson D.L."/>
            <person name="Bailey E."/>
            <person name="Bellone R.R."/>
            <person name="Bloecker H."/>
            <person name="Distl O."/>
            <person name="Edgar R.C."/>
            <person name="Garber M."/>
            <person name="Leeb T."/>
            <person name="Mauceli E."/>
            <person name="MacLeod J.N."/>
            <person name="Penedo M.C.T."/>
            <person name="Raison J.M."/>
            <person name="Sharpe T."/>
            <person name="Vogel J."/>
            <person name="Andersson L."/>
            <person name="Antczak D.F."/>
            <person name="Biagi T."/>
            <person name="Binns M.M."/>
            <person name="Chowdhary B.P."/>
            <person name="Coleman S.J."/>
            <person name="Della Valle G."/>
            <person name="Fryc S."/>
            <person name="Guerin G."/>
            <person name="Hasegawa T."/>
            <person name="Hill E.W."/>
            <person name="Jurka J."/>
            <person name="Kiialainen A."/>
            <person name="Lindgren G."/>
            <person name="Liu J."/>
            <person name="Magnani E."/>
            <person name="Mickelson J.R."/>
            <person name="Murray J."/>
            <person name="Nergadze S.G."/>
            <person name="Onofrio R."/>
            <person name="Pedroni S."/>
            <person name="Piras M.F."/>
            <person name="Raudsepp T."/>
            <person name="Rocchi M."/>
            <person name="Roeed K.H."/>
            <person name="Ryder O.A."/>
            <person name="Searle S."/>
            <person name="Skow L."/>
            <person name="Swinburne J.E."/>
            <person name="Syvaenen A.C."/>
            <person name="Tozaki T."/>
            <person name="Valberg S.J."/>
            <person name="Vaudin M."/>
            <person name="White J.R."/>
            <person name="Zody M.C."/>
            <person name="Lander E.S."/>
            <person name="Lindblad-Toh K."/>
        </authorList>
    </citation>
    <scope>NUCLEOTIDE SEQUENCE [LARGE SCALE GENOMIC DNA]</scope>
    <source>
        <strain evidence="18 19">Thoroughbred</strain>
    </source>
</reference>
<evidence type="ECO:0000259" key="17">
    <source>
        <dbReference type="PROSITE" id="PS51843"/>
    </source>
</evidence>
<keyword evidence="8 14" id="KW-0446">Lipid-binding</keyword>
<evidence type="ECO:0000256" key="5">
    <source>
        <dbReference type="ARBA" id="ARBA00022771"/>
    </source>
</evidence>
<dbReference type="GO" id="GO:0006357">
    <property type="term" value="P:regulation of transcription by RNA polymerase II"/>
    <property type="evidence" value="ECO:0000318"/>
    <property type="project" value="GO_Central"/>
</dbReference>
<dbReference type="GO" id="GO:0005886">
    <property type="term" value="C:plasma membrane"/>
    <property type="evidence" value="ECO:0007669"/>
    <property type="project" value="Ensembl"/>
</dbReference>
<accession>A0A9L0R496</accession>
<dbReference type="PRINTS" id="PR00047">
    <property type="entry name" value="STROIDFINGER"/>
</dbReference>
<evidence type="ECO:0000256" key="10">
    <source>
        <dbReference type="ARBA" id="ARBA00023163"/>
    </source>
</evidence>
<reference evidence="18" key="3">
    <citation type="submission" date="2025-09" db="UniProtKB">
        <authorList>
            <consortium name="Ensembl"/>
        </authorList>
    </citation>
    <scope>IDENTIFICATION</scope>
    <source>
        <strain evidence="18">Thoroughbred</strain>
    </source>
</reference>
<evidence type="ECO:0000256" key="4">
    <source>
        <dbReference type="ARBA" id="ARBA00022723"/>
    </source>
</evidence>
<feature type="compositionally biased region" description="Polar residues" evidence="15">
    <location>
        <begin position="190"/>
        <end position="203"/>
    </location>
</feature>
<evidence type="ECO:0000313" key="18">
    <source>
        <dbReference type="Ensembl" id="ENSECAP00000058884.1"/>
    </source>
</evidence>
<dbReference type="InterPro" id="IPR013088">
    <property type="entry name" value="Znf_NHR/GATA"/>
</dbReference>
<dbReference type="SMART" id="SM00399">
    <property type="entry name" value="ZnF_C4"/>
    <property type="match status" value="1"/>
</dbReference>
<evidence type="ECO:0000313" key="19">
    <source>
        <dbReference type="Proteomes" id="UP000002281"/>
    </source>
</evidence>
<dbReference type="GO" id="GO:0010629">
    <property type="term" value="P:negative regulation of gene expression"/>
    <property type="evidence" value="ECO:0007669"/>
    <property type="project" value="Ensembl"/>
</dbReference>
<dbReference type="PRINTS" id="PR00398">
    <property type="entry name" value="STRDHORMONER"/>
</dbReference>
<dbReference type="GO" id="GO:0001542">
    <property type="term" value="P:ovulation from ovarian follicle"/>
    <property type="evidence" value="ECO:0007669"/>
    <property type="project" value="Ensembl"/>
</dbReference>
<dbReference type="InterPro" id="IPR000536">
    <property type="entry name" value="Nucl_hrmn_rcpt_lig-bd"/>
</dbReference>
<dbReference type="AlphaFoldDB" id="A0A9L0R496"/>
<feature type="compositionally biased region" description="Acidic residues" evidence="15">
    <location>
        <begin position="222"/>
        <end position="232"/>
    </location>
</feature>
<dbReference type="GO" id="GO:0030518">
    <property type="term" value="P:nuclear receptor-mediated steroid hormone signaling pathway"/>
    <property type="evidence" value="ECO:0000318"/>
    <property type="project" value="GO_Central"/>
</dbReference>
<dbReference type="SMART" id="SM00430">
    <property type="entry name" value="HOLI"/>
    <property type="match status" value="1"/>
</dbReference>
<evidence type="ECO:0000256" key="12">
    <source>
        <dbReference type="ARBA" id="ARBA00023242"/>
    </source>
</evidence>
<dbReference type="PROSITE" id="PS00031">
    <property type="entry name" value="NUCLEAR_REC_DBD_1"/>
    <property type="match status" value="1"/>
</dbReference>
<evidence type="ECO:0000256" key="15">
    <source>
        <dbReference type="SAM" id="MobiDB-lite"/>
    </source>
</evidence>
<dbReference type="InterPro" id="IPR050200">
    <property type="entry name" value="Nuclear_hormone_rcpt_NR3"/>
</dbReference>
<dbReference type="PROSITE" id="PS51030">
    <property type="entry name" value="NUCLEAR_REC_DBD_2"/>
    <property type="match status" value="1"/>
</dbReference>
<feature type="region of interest" description="Disordered" evidence="15">
    <location>
        <begin position="1"/>
        <end position="256"/>
    </location>
</feature>
<evidence type="ECO:0000256" key="6">
    <source>
        <dbReference type="ARBA" id="ARBA00022833"/>
    </source>
</evidence>
<sequence length="983" mass="105296">MTELKAKDPRAPHVAGGAPSPTQVGSPRLGRPDAGPFQESQPSDASSVVSAIPISLDGLLFPRPCQGQDPRDGKTQAQQSLSEVEGAYPRVEATGAAGGGSSRPPEKDSGLLDSVLDTLLAPSDPGQSHASPPTCEATSPWCLFGQEHPEDPRSAPSTQGVLPPLMSRPQGKAGDSSGTAAAHKILSRGLSPSRQLLPRTSGSPRWPGAAVKPSPQPAVVEMEGEDGSESEDSVGPLLKGKPRPLGGTAAGGEAPATAPGVAAGGVALVPKEDARFSAPRVALAEQDAPPAPGRSPLATTVMDFIHLPILPLNSAFLAARTRQLLEGESYDGGAPAVSAFAPPRGSPSASATLVATSDFPDCAYPPDAEPKEDAFPFYGDFQSPALKIKEEEEGAEAAARSPRPYLVASANPAIFTEFPLAPPPLPQRAPSSRPGESAAAAAPPSTSVSSASSSGSTLECILYKAEGAAPQQGPFAPPPCKAPGAGACLLPRDALPSTSASAAAGVAAAPALYPPLGLNGLPQLGYQAAVLKEGLPQVYPPYLNYLRPDSEASQSPQYSFESLPQKICLICGDEASGCHYGVLTCGSCKVFFKRAMEGQHNYLCAGRNDCIVDKIRRKNCPACRLRKCCQAGMVLGGRKFKKFNKVRVMRALDAVTLPQPVGIPNESQPLCQRISFSPNQDIQLMPPLINLLMSIEPDMIYAGHDNTKPDTSSSLLTCLNQLAERQLLSVVKWSKSLPGFRKLHIDDQITLIQYSWMSLMVFGLGWRSYKHVSGQMLYFAPDLVLNEQRMKESSLYSLCLTMWQIPQEFVKLQVSQEEFLCMKVLLLLNTIPLEGLRSQNQFEEMRSNYIRELIKAIGLRQKGVVSSSQRFYQLTKFLDTLHDLVKQLHLYCLNTFIQSRALSVEFPEMMTEVIAAQLPKILAGMVKPLLFHKKHFDTQDVMLWEHNVKGRKKMTASARLSLPFFSTTLTTGQNLLQSSTRCT</sequence>
<dbReference type="FunFam" id="3.30.50.10:FF:000027">
    <property type="entry name" value="Progesterone receptor"/>
    <property type="match status" value="1"/>
</dbReference>
<dbReference type="FunFam" id="1.10.565.10:FF:000004">
    <property type="entry name" value="Androgen receptor variant"/>
    <property type="match status" value="1"/>
</dbReference>
<dbReference type="GO" id="GO:0005496">
    <property type="term" value="F:steroid binding"/>
    <property type="evidence" value="ECO:0007669"/>
    <property type="project" value="UniProtKB-UniRule"/>
</dbReference>
<dbReference type="InterPro" id="IPR001628">
    <property type="entry name" value="Znf_hrmn_rcpt"/>
</dbReference>
<dbReference type="GeneTree" id="ENSGT00940000159713"/>
<dbReference type="GO" id="GO:0004879">
    <property type="term" value="F:nuclear receptor activity"/>
    <property type="evidence" value="ECO:0000318"/>
    <property type="project" value="GO_Central"/>
</dbReference>
<comment type="domain">
    <text evidence="14">Composed of three domains: a modulating N-terminal domain, a DNA-binding domain and a C-terminal ligand-binding domain.</text>
</comment>
<dbReference type="GO" id="GO:0003707">
    <property type="term" value="F:nuclear steroid receptor activity"/>
    <property type="evidence" value="ECO:0007669"/>
    <property type="project" value="UniProtKB-UniRule"/>
</dbReference>
<keyword evidence="14" id="KW-0963">Cytoplasm</keyword>
<evidence type="ECO:0000256" key="9">
    <source>
        <dbReference type="ARBA" id="ARBA00023125"/>
    </source>
</evidence>
<protein>
    <recommendedName>
        <fullName evidence="1 14">Progesterone receptor</fullName>
        <shortName evidence="14">PR</shortName>
    </recommendedName>
    <alternativeName>
        <fullName evidence="13 14">Nuclear receptor subfamily 3 group C member 3</fullName>
    </alternativeName>
</protein>
<proteinExistence type="inferred from homology"/>
<evidence type="ECO:0000256" key="7">
    <source>
        <dbReference type="ARBA" id="ARBA00023015"/>
    </source>
</evidence>
<dbReference type="GO" id="GO:0005737">
    <property type="term" value="C:cytoplasm"/>
    <property type="evidence" value="ECO:0007669"/>
    <property type="project" value="UniProtKB-SubCell"/>
</dbReference>
<dbReference type="GO" id="GO:0001223">
    <property type="term" value="F:transcription coactivator binding"/>
    <property type="evidence" value="ECO:0007669"/>
    <property type="project" value="Ensembl"/>
</dbReference>
<keyword evidence="19" id="KW-1185">Reference proteome</keyword>
<dbReference type="Gene3D" id="1.10.565.10">
    <property type="entry name" value="Retinoid X Receptor"/>
    <property type="match status" value="1"/>
</dbReference>
<evidence type="ECO:0000259" key="16">
    <source>
        <dbReference type="PROSITE" id="PS51030"/>
    </source>
</evidence>
<dbReference type="GO" id="GO:0005634">
    <property type="term" value="C:nucleus"/>
    <property type="evidence" value="ECO:0000318"/>
    <property type="project" value="GO_Central"/>
</dbReference>
<dbReference type="Pfam" id="PF00105">
    <property type="entry name" value="zf-C4"/>
    <property type="match status" value="1"/>
</dbReference>
<feature type="region of interest" description="Disordered" evidence="15">
    <location>
        <begin position="418"/>
        <end position="453"/>
    </location>
</feature>
<feature type="compositionally biased region" description="Low complexity" evidence="15">
    <location>
        <begin position="428"/>
        <end position="453"/>
    </location>
</feature>
<evidence type="ECO:0000256" key="13">
    <source>
        <dbReference type="ARBA" id="ARBA00031166"/>
    </source>
</evidence>
<feature type="domain" description="Nuclear receptor" evidence="16">
    <location>
        <begin position="565"/>
        <end position="640"/>
    </location>
</feature>
<feature type="domain" description="NR LBD" evidence="17">
    <location>
        <begin position="680"/>
        <end position="914"/>
    </location>
</feature>
<keyword evidence="2" id="KW-0597">Phosphoprotein</keyword>
<dbReference type="GO" id="GO:0002071">
    <property type="term" value="P:glandular epithelial cell maturation"/>
    <property type="evidence" value="ECO:0007669"/>
    <property type="project" value="Ensembl"/>
</dbReference>
<reference evidence="18" key="2">
    <citation type="submission" date="2025-08" db="UniProtKB">
        <authorList>
            <consortium name="Ensembl"/>
        </authorList>
    </citation>
    <scope>IDENTIFICATION</scope>
    <source>
        <strain evidence="18">Thoroughbred</strain>
    </source>
</reference>
<dbReference type="GO" id="GO:0000785">
    <property type="term" value="C:chromatin"/>
    <property type="evidence" value="ECO:0000318"/>
    <property type="project" value="GO_Central"/>
</dbReference>
<comment type="subcellular location">
    <subcellularLocation>
        <location evidence="14">Nucleus</location>
    </subcellularLocation>
    <subcellularLocation>
        <location evidence="14">Cytoplasm</location>
    </subcellularLocation>
</comment>
<keyword evidence="3 14" id="KW-0754">Steroid-binding</keyword>
<keyword evidence="5 14" id="KW-0863">Zinc-finger</keyword>
<dbReference type="PANTHER" id="PTHR48092">
    <property type="entry name" value="KNIRPS-RELATED PROTEIN-RELATED"/>
    <property type="match status" value="1"/>
</dbReference>
<dbReference type="PRINTS" id="PR00544">
    <property type="entry name" value="PROGESTRONER"/>
</dbReference>
<dbReference type="GO" id="GO:0042802">
    <property type="term" value="F:identical protein binding"/>
    <property type="evidence" value="ECO:0007669"/>
    <property type="project" value="Ensembl"/>
</dbReference>